<dbReference type="Pfam" id="PF01535">
    <property type="entry name" value="PPR"/>
    <property type="match status" value="3"/>
</dbReference>
<evidence type="ECO:0000256" key="3">
    <source>
        <dbReference type="ARBA" id="ARBA00022946"/>
    </source>
</evidence>
<feature type="repeat" description="PPR" evidence="4">
    <location>
        <begin position="342"/>
        <end position="376"/>
    </location>
</feature>
<dbReference type="GO" id="GO:0003723">
    <property type="term" value="F:RNA binding"/>
    <property type="evidence" value="ECO:0007669"/>
    <property type="project" value="InterPro"/>
</dbReference>
<dbReference type="eggNOG" id="KOG4197">
    <property type="taxonomic scope" value="Eukaryota"/>
</dbReference>
<feature type="repeat" description="PPR" evidence="4">
    <location>
        <begin position="241"/>
        <end position="275"/>
    </location>
</feature>
<evidence type="ECO:0000313" key="6">
    <source>
        <dbReference type="Proteomes" id="UP000017836"/>
    </source>
</evidence>
<keyword evidence="2" id="KW-0677">Repeat</keyword>
<sequence>MASFFAVPFSYGKGLPPKPEPNCRTVFTKSRIEDRPIIGEPDLGIIIGKLVLMGKFKEALEFFEILESREEPMDMSTCDSLVNACIALKSSTGAKRVFYYLIQRGFSSDLYINNRVLLMLLKCGLISDADRWFDEMPERNVVSWSIMVNGASNLGFYKEALGLFVKIWEELTDGDSRIFAAAIRACAGLAVASYGMQLHACTVKMSLETEIFISCALVDMYSKCGIIEDARMVFDLMPEKNVVGWNSMIAGYALNGYSEEAMDLYYEMQRASVKMDQFTYSCTIRVCARLALLEHAKQAHAGLVRNGFGLDTVANTALVDFYSRWGRIEDARRVFDKMIKPNVISWNAMIAGYGNHGMGMEAIELFKQMLSKGMKPNHVTFLAVLSAWLCTMLA</sequence>
<dbReference type="Proteomes" id="UP000017836">
    <property type="component" value="Unassembled WGS sequence"/>
</dbReference>
<dbReference type="InterPro" id="IPR002885">
    <property type="entry name" value="PPR_rpt"/>
</dbReference>
<name>W1NYV2_AMBTC</name>
<dbReference type="EMBL" id="KI394979">
    <property type="protein sequence ID" value="ERM99869.1"/>
    <property type="molecule type" value="Genomic_DNA"/>
</dbReference>
<dbReference type="STRING" id="13333.W1NYV2"/>
<reference evidence="6" key="1">
    <citation type="journal article" date="2013" name="Science">
        <title>The Amborella genome and the evolution of flowering plants.</title>
        <authorList>
            <consortium name="Amborella Genome Project"/>
        </authorList>
    </citation>
    <scope>NUCLEOTIDE SEQUENCE [LARGE SCALE GENOMIC DNA]</scope>
</reference>
<feature type="repeat" description="PPR" evidence="4">
    <location>
        <begin position="311"/>
        <end position="341"/>
    </location>
</feature>
<accession>W1NYV2</accession>
<evidence type="ECO:0000256" key="2">
    <source>
        <dbReference type="ARBA" id="ARBA00022737"/>
    </source>
</evidence>
<evidence type="ECO:0008006" key="7">
    <source>
        <dbReference type="Google" id="ProtNLM"/>
    </source>
</evidence>
<dbReference type="Gene3D" id="1.25.40.10">
    <property type="entry name" value="Tetratricopeptide repeat domain"/>
    <property type="match status" value="2"/>
</dbReference>
<dbReference type="PANTHER" id="PTHR24015">
    <property type="entry name" value="OS07G0578800 PROTEIN-RELATED"/>
    <property type="match status" value="1"/>
</dbReference>
<dbReference type="InterPro" id="IPR046960">
    <property type="entry name" value="PPR_At4g14850-like_plant"/>
</dbReference>
<proteinExistence type="inferred from homology"/>
<dbReference type="AlphaFoldDB" id="W1NYV2"/>
<dbReference type="InterPro" id="IPR011990">
    <property type="entry name" value="TPR-like_helical_dom_sf"/>
</dbReference>
<comment type="similarity">
    <text evidence="1">Belongs to the PPR family. PCMP-H subfamily.</text>
</comment>
<evidence type="ECO:0000256" key="4">
    <source>
        <dbReference type="PROSITE-ProRule" id="PRU00708"/>
    </source>
</evidence>
<gene>
    <name evidence="5" type="ORF">AMTR_s00098p00167700</name>
</gene>
<dbReference type="Pfam" id="PF13041">
    <property type="entry name" value="PPR_2"/>
    <property type="match status" value="2"/>
</dbReference>
<dbReference type="GO" id="GO:0009451">
    <property type="term" value="P:RNA modification"/>
    <property type="evidence" value="ECO:0007669"/>
    <property type="project" value="InterPro"/>
</dbReference>
<keyword evidence="3" id="KW-0809">Transit peptide</keyword>
<protein>
    <recommendedName>
        <fullName evidence="7">Pentacotripeptide-repeat region of PRORP domain-containing protein</fullName>
    </recommendedName>
</protein>
<organism evidence="5 6">
    <name type="scientific">Amborella trichopoda</name>
    <dbReference type="NCBI Taxonomy" id="13333"/>
    <lineage>
        <taxon>Eukaryota</taxon>
        <taxon>Viridiplantae</taxon>
        <taxon>Streptophyta</taxon>
        <taxon>Embryophyta</taxon>
        <taxon>Tracheophyta</taxon>
        <taxon>Spermatophyta</taxon>
        <taxon>Magnoliopsida</taxon>
        <taxon>Amborellales</taxon>
        <taxon>Amborellaceae</taxon>
        <taxon>Amborella</taxon>
    </lineage>
</organism>
<keyword evidence="6" id="KW-1185">Reference proteome</keyword>
<dbReference type="PROSITE" id="PS51375">
    <property type="entry name" value="PPR"/>
    <property type="match status" value="3"/>
</dbReference>
<dbReference type="NCBIfam" id="TIGR00756">
    <property type="entry name" value="PPR"/>
    <property type="match status" value="3"/>
</dbReference>
<evidence type="ECO:0000256" key="1">
    <source>
        <dbReference type="ARBA" id="ARBA00006643"/>
    </source>
</evidence>
<dbReference type="FunFam" id="1.25.40.10:FF:000488">
    <property type="entry name" value="Pentatricopeptide repeat-containing protein, mitochondrial"/>
    <property type="match status" value="1"/>
</dbReference>
<evidence type="ECO:0000313" key="5">
    <source>
        <dbReference type="EMBL" id="ERM99869.1"/>
    </source>
</evidence>
<dbReference type="FunFam" id="1.25.40.10:FF:000144">
    <property type="entry name" value="Pentatricopeptide repeat-containing protein, mitochondrial"/>
    <property type="match status" value="1"/>
</dbReference>
<dbReference type="FunFam" id="1.25.40.10:FF:000344">
    <property type="entry name" value="Pentatricopeptide repeat-containing protein"/>
    <property type="match status" value="1"/>
</dbReference>
<dbReference type="PANTHER" id="PTHR24015:SF1693">
    <property type="entry name" value="DYW DOMAIN-CONTAINING PROTEIN"/>
    <property type="match status" value="1"/>
</dbReference>
<dbReference type="HOGENOM" id="CLU_002706_0_3_1"/>
<dbReference type="Gramene" id="ERM99869">
    <property type="protein sequence ID" value="ERM99869"/>
    <property type="gene ID" value="AMTR_s00098p00167700"/>
</dbReference>